<feature type="transmembrane region" description="Helical" evidence="1">
    <location>
        <begin position="107"/>
        <end position="132"/>
    </location>
</feature>
<dbReference type="NCBIfam" id="TIGR04370">
    <property type="entry name" value="glyco_rpt_poly"/>
    <property type="match status" value="1"/>
</dbReference>
<keyword evidence="1" id="KW-1133">Transmembrane helix</keyword>
<dbReference type="RefSeq" id="WP_094397778.1">
    <property type="nucleotide sequence ID" value="NZ_CP016893.1"/>
</dbReference>
<feature type="transmembrane region" description="Helical" evidence="1">
    <location>
        <begin position="185"/>
        <end position="215"/>
    </location>
</feature>
<name>A0A223I1D5_THETR</name>
<feature type="transmembrane region" description="Helical" evidence="1">
    <location>
        <begin position="153"/>
        <end position="173"/>
    </location>
</feature>
<dbReference type="AlphaFoldDB" id="A0A223I1D5"/>
<gene>
    <name evidence="2" type="ORF">Thert_02697</name>
</gene>
<accession>A0A223I1D5</accession>
<dbReference type="Proteomes" id="UP000214975">
    <property type="component" value="Chromosome"/>
</dbReference>
<keyword evidence="1" id="KW-0812">Transmembrane</keyword>
<evidence type="ECO:0000313" key="3">
    <source>
        <dbReference type="Proteomes" id="UP000214975"/>
    </source>
</evidence>
<protein>
    <submittedName>
        <fullName evidence="2">Membrane protein</fullName>
    </submittedName>
</protein>
<evidence type="ECO:0000256" key="1">
    <source>
        <dbReference type="SAM" id="Phobius"/>
    </source>
</evidence>
<feature type="transmembrane region" description="Helical" evidence="1">
    <location>
        <begin position="66"/>
        <end position="87"/>
    </location>
</feature>
<feature type="transmembrane region" description="Helical" evidence="1">
    <location>
        <begin position="382"/>
        <end position="415"/>
    </location>
</feature>
<feature type="transmembrane region" description="Helical" evidence="1">
    <location>
        <begin position="227"/>
        <end position="245"/>
    </location>
</feature>
<reference evidence="2 3" key="1">
    <citation type="submission" date="2016-08" db="EMBL/GenBank/DDBJ databases">
        <title>A novel genetic cassette of butanologenic Thermoanaerobacterium thermosaccharolyticum that directly convert cellulose to butanol.</title>
        <authorList>
            <person name="Li T."/>
            <person name="He J."/>
        </authorList>
    </citation>
    <scope>NUCLEOTIDE SEQUENCE [LARGE SCALE GENOMIC DNA]</scope>
    <source>
        <strain evidence="2 3">TG57</strain>
    </source>
</reference>
<feature type="transmembrane region" description="Helical" evidence="1">
    <location>
        <begin position="280"/>
        <end position="300"/>
    </location>
</feature>
<proteinExistence type="predicted"/>
<evidence type="ECO:0000313" key="2">
    <source>
        <dbReference type="EMBL" id="AST58538.1"/>
    </source>
</evidence>
<dbReference type="EMBL" id="CP016893">
    <property type="protein sequence ID" value="AST58538.1"/>
    <property type="molecule type" value="Genomic_DNA"/>
</dbReference>
<feature type="transmembrane region" description="Helical" evidence="1">
    <location>
        <begin position="348"/>
        <end position="370"/>
    </location>
</feature>
<organism evidence="2 3">
    <name type="scientific">Thermoanaerobacterium thermosaccharolyticum</name>
    <name type="common">Clostridium thermosaccharolyticum</name>
    <dbReference type="NCBI Taxonomy" id="1517"/>
    <lineage>
        <taxon>Bacteria</taxon>
        <taxon>Bacillati</taxon>
        <taxon>Bacillota</taxon>
        <taxon>Clostridia</taxon>
        <taxon>Thermoanaerobacterales</taxon>
        <taxon>Thermoanaerobacteraceae</taxon>
        <taxon>Thermoanaerobacterium</taxon>
    </lineage>
</organism>
<feature type="transmembrane region" description="Helical" evidence="1">
    <location>
        <begin position="34"/>
        <end position="54"/>
    </location>
</feature>
<keyword evidence="1" id="KW-0472">Membrane</keyword>
<sequence>MEIFFIYIIIGIILLLFFAYINNNLFFKRKLNLFSWYFIGIVLSFIFPYIYCILTNNKFYYFPNDVYTIVVAFLVLFGSIILTYFGYLIRKKKFNNISDITIKTNLIYFWISKLILFYSVFISLYSLILVILNKNIITNNMDLRNIVFSKLDFITLHGTLITLPTAVSVYYFYNYINVKKRTYLYYFLFYFILSLISSFITGERSFLIISILLPFMLLYEKRGETRYLFLFLFITIVILILYAKFKVTLIYSNNAISDIIKKDIDMNWNLWYILNNSGLFSSKIISFPGSGYLYTILIFLPRTIAPFKGYSTTMQFTYYYGIQNSIPMGTYSINQMNWQYKFGIIQEALVNFGYFGIVYFSLLLGIILYYMENIHHKYKITYGILALISLVFPFTPFFTAITLLLPIVLAEIVLIKGEKYAEKKYA</sequence>
<feature type="transmembrane region" description="Helical" evidence="1">
    <location>
        <begin position="5"/>
        <end position="22"/>
    </location>
</feature>